<dbReference type="FunFam" id="3.40.1010.10:FF:000001">
    <property type="entry name" value="Siroheme synthase"/>
    <property type="match status" value="1"/>
</dbReference>
<feature type="domain" description="Tetrapyrrole biosynthesis uroporphyrinogen III synthase" evidence="8">
    <location>
        <begin position="466"/>
        <end position="662"/>
    </location>
</feature>
<dbReference type="InterPro" id="IPR036108">
    <property type="entry name" value="4pyrrol_syn_uPrphyn_synt_sf"/>
</dbReference>
<evidence type="ECO:0000256" key="1">
    <source>
        <dbReference type="ARBA" id="ARBA00012162"/>
    </source>
</evidence>
<accession>A0A644XVE0</accession>
<evidence type="ECO:0000313" key="9">
    <source>
        <dbReference type="EMBL" id="MPM19867.1"/>
    </source>
</evidence>
<dbReference type="SUPFAM" id="SSF69618">
    <property type="entry name" value="HemD-like"/>
    <property type="match status" value="1"/>
</dbReference>
<dbReference type="EMBL" id="VSSQ01003260">
    <property type="protein sequence ID" value="MPM19867.1"/>
    <property type="molecule type" value="Genomic_DNA"/>
</dbReference>
<name>A0A644XVE0_9ZZZZ</name>
<dbReference type="GO" id="GO:0004851">
    <property type="term" value="F:uroporphyrin-III C-methyltransferase activity"/>
    <property type="evidence" value="ECO:0007669"/>
    <property type="project" value="UniProtKB-EC"/>
</dbReference>
<dbReference type="GO" id="GO:0019354">
    <property type="term" value="P:siroheme biosynthetic process"/>
    <property type="evidence" value="ECO:0007669"/>
    <property type="project" value="InterPro"/>
</dbReference>
<dbReference type="SUPFAM" id="SSF53790">
    <property type="entry name" value="Tetrapyrrole methylase"/>
    <property type="match status" value="1"/>
</dbReference>
<dbReference type="InterPro" id="IPR022417">
    <property type="entry name" value="Porphobilin_deaminase_N"/>
</dbReference>
<evidence type="ECO:0000256" key="5">
    <source>
        <dbReference type="ARBA" id="ARBA00023244"/>
    </source>
</evidence>
<dbReference type="Gene3D" id="3.30.950.10">
    <property type="entry name" value="Methyltransferase, Cobalt-precorrin-4 Transmethylase, Domain 2"/>
    <property type="match status" value="1"/>
</dbReference>
<keyword evidence="5" id="KW-0627">Porphyrin biosynthesis</keyword>
<dbReference type="NCBIfam" id="TIGR01469">
    <property type="entry name" value="cobA_cysG_Cterm"/>
    <property type="match status" value="1"/>
</dbReference>
<dbReference type="NCBIfam" id="NF004790">
    <property type="entry name" value="PRK06136.1"/>
    <property type="match status" value="1"/>
</dbReference>
<dbReference type="InterPro" id="IPR035996">
    <property type="entry name" value="4pyrrol_Methylase_sf"/>
</dbReference>
<gene>
    <name evidence="9" type="primary">cysG_19</name>
    <name evidence="9" type="ORF">SDC9_66294</name>
</gene>
<dbReference type="NCBIfam" id="TIGR00212">
    <property type="entry name" value="hemC"/>
    <property type="match status" value="1"/>
</dbReference>
<dbReference type="InterPro" id="IPR000878">
    <property type="entry name" value="4pyrrol_Mease"/>
</dbReference>
<feature type="domain" description="Tetrapyrrole methylase" evidence="6">
    <location>
        <begin position="219"/>
        <end position="419"/>
    </location>
</feature>
<dbReference type="Gene3D" id="3.40.50.10090">
    <property type="match status" value="2"/>
</dbReference>
<evidence type="ECO:0000256" key="2">
    <source>
        <dbReference type="ARBA" id="ARBA00022603"/>
    </source>
</evidence>
<dbReference type="Gene3D" id="3.40.1010.10">
    <property type="entry name" value="Cobalt-precorrin-4 Transmethylase, Domain 1"/>
    <property type="match status" value="1"/>
</dbReference>
<evidence type="ECO:0000259" key="7">
    <source>
        <dbReference type="Pfam" id="PF01379"/>
    </source>
</evidence>
<dbReference type="CDD" id="cd06578">
    <property type="entry name" value="HemD"/>
    <property type="match status" value="1"/>
</dbReference>
<dbReference type="PANTHER" id="PTHR45790">
    <property type="entry name" value="SIROHEME SYNTHASE-RELATED"/>
    <property type="match status" value="1"/>
</dbReference>
<protein>
    <recommendedName>
        <fullName evidence="1">uroporphyrinogen-III C-methyltransferase</fullName>
        <ecNumber evidence="1">2.1.1.107</ecNumber>
    </recommendedName>
</protein>
<dbReference type="PRINTS" id="PR00151">
    <property type="entry name" value="PORPHBDMNASE"/>
</dbReference>
<reference evidence="9" key="1">
    <citation type="submission" date="2019-08" db="EMBL/GenBank/DDBJ databases">
        <authorList>
            <person name="Kucharzyk K."/>
            <person name="Murdoch R.W."/>
            <person name="Higgins S."/>
            <person name="Loffler F."/>
        </authorList>
    </citation>
    <scope>NUCLEOTIDE SEQUENCE</scope>
</reference>
<keyword evidence="3" id="KW-0808">Transferase</keyword>
<dbReference type="InterPro" id="IPR003754">
    <property type="entry name" value="4pyrrol_synth_uPrphyn_synth"/>
</dbReference>
<dbReference type="PANTHER" id="PTHR45790:SF3">
    <property type="entry name" value="S-ADENOSYL-L-METHIONINE-DEPENDENT UROPORPHYRINOGEN III METHYLTRANSFERASE, CHLOROPLASTIC"/>
    <property type="match status" value="1"/>
</dbReference>
<dbReference type="InterPro" id="IPR014777">
    <property type="entry name" value="4pyrrole_Mease_sub1"/>
</dbReference>
<dbReference type="Pfam" id="PF02602">
    <property type="entry name" value="HEM4"/>
    <property type="match status" value="1"/>
</dbReference>
<dbReference type="InterPro" id="IPR000860">
    <property type="entry name" value="HemC"/>
</dbReference>
<dbReference type="GO" id="GO:0004418">
    <property type="term" value="F:hydroxymethylbilane synthase activity"/>
    <property type="evidence" value="ECO:0007669"/>
    <property type="project" value="InterPro"/>
</dbReference>
<dbReference type="InterPro" id="IPR014776">
    <property type="entry name" value="4pyrrole_Mease_sub2"/>
</dbReference>
<keyword evidence="9" id="KW-0456">Lyase</keyword>
<sequence length="666" mass="74129">MSATLKVISRNSKLAINQTQEFFSEFPELTYTLITLPSFGDKRKDISLLENPPADVFTRELDAQILSGEADIAIHSAKDLPYPLPEGLALIALTQAFDETDSLVSRQNEKLNELSPGSKVGTSSPVRKQELLALRPDLEVISIRGTIEERIAQVEDGTVDALIVASCALKRLNLFHRAAEVLPFRTHPLQGSLAVVAKSGRTDLQQLFANADIRRKYGKVTLVGFGPGNPELLTIAGEKALQQADVIYYDDLTDHEFLKQYKAAQIYVGKRKDKHSHAQEDIQRLLLDAARAGKSVVRLKGGDPMVFAHGGEEVIYLQSNYVQTEVIPGISTGIAVASLTGIPLTHRGISSSVAFISGHAADVQLPDTDTVVIYMGGANIRPIAENAISRGRNPETEVMLAYNVSRDNQQVFFSTLAQLSREERAYPTPLIIVVGDVVGLRKYLTPQKRPKILVTGTHREQFDKLGEVIHQPLIEIKRTSEEALKDKITQLKNYDWLFFTSRYSVQFFFETLHGMNKDSRHLQNIRIASVGRVTSEALKVVGIIPDIQPEDESSEGLLRLIQEKQIKPGKVFIPRSNLGLKVLPKGLQKSGWQVETFAIYENRMPENLQPINLNEIDTIVFSSPSCVTNFLQLYGAFPEGKEYVFRGKETEKRFKDININPDLSGF</sequence>
<dbReference type="CDD" id="cd11642">
    <property type="entry name" value="SUMT"/>
    <property type="match status" value="1"/>
</dbReference>
<dbReference type="Pfam" id="PF01379">
    <property type="entry name" value="Porphobil_deam"/>
    <property type="match status" value="1"/>
</dbReference>
<keyword evidence="2" id="KW-0489">Methyltransferase</keyword>
<evidence type="ECO:0000259" key="6">
    <source>
        <dbReference type="Pfam" id="PF00590"/>
    </source>
</evidence>
<dbReference type="AlphaFoldDB" id="A0A644XVE0"/>
<evidence type="ECO:0000256" key="4">
    <source>
        <dbReference type="ARBA" id="ARBA00022691"/>
    </source>
</evidence>
<comment type="caution">
    <text evidence="9">The sequence shown here is derived from an EMBL/GenBank/DDBJ whole genome shotgun (WGS) entry which is preliminary data.</text>
</comment>
<keyword evidence="4" id="KW-0949">S-adenosyl-L-methionine</keyword>
<evidence type="ECO:0000259" key="8">
    <source>
        <dbReference type="Pfam" id="PF02602"/>
    </source>
</evidence>
<organism evidence="9">
    <name type="scientific">bioreactor metagenome</name>
    <dbReference type="NCBI Taxonomy" id="1076179"/>
    <lineage>
        <taxon>unclassified sequences</taxon>
        <taxon>metagenomes</taxon>
        <taxon>ecological metagenomes</taxon>
    </lineage>
</organism>
<dbReference type="Pfam" id="PF00590">
    <property type="entry name" value="TP_methylase"/>
    <property type="match status" value="1"/>
</dbReference>
<dbReference type="InterPro" id="IPR006366">
    <property type="entry name" value="CobA/CysG_C"/>
</dbReference>
<dbReference type="Gene3D" id="3.40.190.10">
    <property type="entry name" value="Periplasmic binding protein-like II"/>
    <property type="match status" value="2"/>
</dbReference>
<proteinExistence type="predicted"/>
<dbReference type="GO" id="GO:0032259">
    <property type="term" value="P:methylation"/>
    <property type="evidence" value="ECO:0007669"/>
    <property type="project" value="UniProtKB-KW"/>
</dbReference>
<dbReference type="GO" id="GO:0004852">
    <property type="term" value="F:uroporphyrinogen-III synthase activity"/>
    <property type="evidence" value="ECO:0007669"/>
    <property type="project" value="InterPro"/>
</dbReference>
<dbReference type="EC" id="2.1.1.107" evidence="1"/>
<evidence type="ECO:0000256" key="3">
    <source>
        <dbReference type="ARBA" id="ARBA00022679"/>
    </source>
</evidence>
<dbReference type="SUPFAM" id="SSF53850">
    <property type="entry name" value="Periplasmic binding protein-like II"/>
    <property type="match status" value="1"/>
</dbReference>
<feature type="domain" description="Porphobilinogen deaminase N-terminal" evidence="7">
    <location>
        <begin position="5"/>
        <end position="205"/>
    </location>
</feature>
<dbReference type="InterPro" id="IPR050161">
    <property type="entry name" value="Siro_Cobalamin_biosynth"/>
</dbReference>